<feature type="compositionally biased region" description="Polar residues" evidence="3">
    <location>
        <begin position="494"/>
        <end position="504"/>
    </location>
</feature>
<evidence type="ECO:0000256" key="2">
    <source>
        <dbReference type="ARBA" id="ARBA00038110"/>
    </source>
</evidence>
<reference evidence="5" key="1">
    <citation type="submission" date="2025-08" db="UniProtKB">
        <authorList>
            <consortium name="Ensembl"/>
        </authorList>
    </citation>
    <scope>IDENTIFICATION</scope>
</reference>
<dbReference type="AlphaFoldDB" id="A0A672K4G5"/>
<dbReference type="InterPro" id="IPR001478">
    <property type="entry name" value="PDZ"/>
</dbReference>
<comment type="similarity">
    <text evidence="2">Belongs to the NHER family.</text>
</comment>
<dbReference type="CDD" id="cd06768">
    <property type="entry name" value="PDZ_NHERF-like"/>
    <property type="match status" value="4"/>
</dbReference>
<protein>
    <submittedName>
        <fullName evidence="5">Na(+)/H(+) exchange regulatory cofactor NHE-RF3-like</fullName>
    </submittedName>
</protein>
<dbReference type="Pfam" id="PF00595">
    <property type="entry name" value="PDZ"/>
    <property type="match status" value="4"/>
</dbReference>
<dbReference type="InterPro" id="IPR036034">
    <property type="entry name" value="PDZ_sf"/>
</dbReference>
<evidence type="ECO:0000259" key="4">
    <source>
        <dbReference type="PROSITE" id="PS50106"/>
    </source>
</evidence>
<evidence type="ECO:0000256" key="3">
    <source>
        <dbReference type="SAM" id="MobiDB-lite"/>
    </source>
</evidence>
<reference evidence="5" key="2">
    <citation type="submission" date="2025-09" db="UniProtKB">
        <authorList>
            <consortium name="Ensembl"/>
        </authorList>
    </citation>
    <scope>IDENTIFICATION</scope>
</reference>
<name>A0A672K4G5_SINGR</name>
<evidence type="ECO:0000313" key="6">
    <source>
        <dbReference type="Proteomes" id="UP000472262"/>
    </source>
</evidence>
<keyword evidence="1" id="KW-0677">Repeat</keyword>
<dbReference type="GO" id="GO:0043495">
    <property type="term" value="F:protein-membrane adaptor activity"/>
    <property type="evidence" value="ECO:0007669"/>
    <property type="project" value="TreeGrafter"/>
</dbReference>
<dbReference type="SMART" id="SM00228">
    <property type="entry name" value="PDZ"/>
    <property type="match status" value="4"/>
</dbReference>
<dbReference type="PROSITE" id="PS50106">
    <property type="entry name" value="PDZ"/>
    <property type="match status" value="4"/>
</dbReference>
<feature type="domain" description="PDZ" evidence="4">
    <location>
        <begin position="127"/>
        <end position="207"/>
    </location>
</feature>
<feature type="domain" description="PDZ" evidence="4">
    <location>
        <begin position="235"/>
        <end position="313"/>
    </location>
</feature>
<evidence type="ECO:0000256" key="1">
    <source>
        <dbReference type="ARBA" id="ARBA00022737"/>
    </source>
</evidence>
<dbReference type="Ensembl" id="ENSSGRT00000003956.1">
    <property type="protein sequence ID" value="ENSSGRP00000003636.1"/>
    <property type="gene ID" value="ENSSGRG00000002268.1"/>
</dbReference>
<feature type="compositionally biased region" description="Basic and acidic residues" evidence="3">
    <location>
        <begin position="477"/>
        <end position="489"/>
    </location>
</feature>
<evidence type="ECO:0000313" key="5">
    <source>
        <dbReference type="Ensembl" id="ENSSGRP00000003636.1"/>
    </source>
</evidence>
<feature type="domain" description="PDZ" evidence="4">
    <location>
        <begin position="8"/>
        <end position="89"/>
    </location>
</feature>
<dbReference type="Proteomes" id="UP000472262">
    <property type="component" value="Unassembled WGS sequence"/>
</dbReference>
<organism evidence="5 6">
    <name type="scientific">Sinocyclocheilus grahami</name>
    <name type="common">Dianchi golden-line fish</name>
    <name type="synonym">Barbus grahami</name>
    <dbReference type="NCBI Taxonomy" id="75366"/>
    <lineage>
        <taxon>Eukaryota</taxon>
        <taxon>Metazoa</taxon>
        <taxon>Chordata</taxon>
        <taxon>Craniata</taxon>
        <taxon>Vertebrata</taxon>
        <taxon>Euteleostomi</taxon>
        <taxon>Actinopterygii</taxon>
        <taxon>Neopterygii</taxon>
        <taxon>Teleostei</taxon>
        <taxon>Ostariophysi</taxon>
        <taxon>Cypriniformes</taxon>
        <taxon>Cyprinidae</taxon>
        <taxon>Cyprininae</taxon>
        <taxon>Sinocyclocheilus</taxon>
    </lineage>
</organism>
<accession>A0A672K4G5</accession>
<feature type="domain" description="PDZ" evidence="4">
    <location>
        <begin position="364"/>
        <end position="444"/>
    </location>
</feature>
<dbReference type="GO" id="GO:0005102">
    <property type="term" value="F:signaling receptor binding"/>
    <property type="evidence" value="ECO:0007669"/>
    <property type="project" value="TreeGrafter"/>
</dbReference>
<dbReference type="PANTHER" id="PTHR14191:SF6">
    <property type="entry name" value="NA(+)_H(+) EXCHANGE REGULATORY COFACTOR NHE-RF3-RELATED"/>
    <property type="match status" value="1"/>
</dbReference>
<dbReference type="InterPro" id="IPR051067">
    <property type="entry name" value="NHER"/>
</dbReference>
<keyword evidence="6" id="KW-1185">Reference proteome</keyword>
<dbReference type="Gene3D" id="2.30.42.10">
    <property type="match status" value="4"/>
</dbReference>
<dbReference type="PANTHER" id="PTHR14191">
    <property type="entry name" value="PDZ DOMAIN CONTAINING PROTEIN"/>
    <property type="match status" value="1"/>
</dbReference>
<sequence length="511" mass="55583">MAVPKPRIITLAKREGQGYGFYLRVEHSEEGHLIRALEMGGVAELAGLKDGDRIIRVNGKFVDSLEHSQVADLVRKSGMSVTLHVLGEEAYKTAKANGVNLANSQSQSGQSQPTMNGVSAPAAKAKLCYLPKTSSGFGFSLKSIKGTQGIFMTDVVSGGTADQAGVKLSDRIVEINSENVENLSHDQTVQKVKAAGDKLMLLLVDEDTDKFFKSKGIRPSMANATVRHLPHKPRIADMTKRADGYCFVLKEDTRRHYIGEIDKGSPAERAGLKNMDRLVAVNGQEIDNCRHKQVVEKISQQGNKCSLLVLDAETEKMYKLGGVSPLLYWEEMRGSPPSYPAHEAEAIPAPAVPAPADVDHKPKLCRLEKTAAGFGFHLNGIQGVNGQYIKEVVKSGAADRAGLEDDDIVVEVNGVNVEMSTHEEVVNLIRKSGDTLVLLVAERTAYEHLKAQGIAITPQLLNKEPSADVPAPAYAQDDERKYTERDNERPATPPAQTRSRVTSDASEDDKL</sequence>
<feature type="region of interest" description="Disordered" evidence="3">
    <location>
        <begin position="465"/>
        <end position="511"/>
    </location>
</feature>
<dbReference type="GO" id="GO:0016324">
    <property type="term" value="C:apical plasma membrane"/>
    <property type="evidence" value="ECO:0007669"/>
    <property type="project" value="TreeGrafter"/>
</dbReference>
<dbReference type="SUPFAM" id="SSF50156">
    <property type="entry name" value="PDZ domain-like"/>
    <property type="match status" value="4"/>
</dbReference>
<dbReference type="GO" id="GO:0072659">
    <property type="term" value="P:protein localization to plasma membrane"/>
    <property type="evidence" value="ECO:0007669"/>
    <property type="project" value="TreeGrafter"/>
</dbReference>
<gene>
    <name evidence="5" type="primary">pdzk1</name>
</gene>
<proteinExistence type="inferred from homology"/>